<keyword evidence="6" id="KW-1185">Reference proteome</keyword>
<evidence type="ECO:0000259" key="4">
    <source>
        <dbReference type="PROSITE" id="PS50043"/>
    </source>
</evidence>
<sequence length="235" mass="25100">MQLARGFAALGDGRPVDAFAELRRMMDPADQAYQAPQCAWAVDYLAEAAALSGRRAEGAAILRDVEVLTGATTAPDVRRAIALARVVLAEDEVAEERFAQAREYAAGAPAWFGARLDLAYGSWLRGEHRAAQARQPLHDALAAFDSLGAAAWAARAEAELAATGQPSPRRGGDGWTQLSAVELQVAQLAARGLSNREIGERLYLSHRTVAAHLYRIFPKLGIGSRTELASVLPAS</sequence>
<accession>A0A6P2C8X7</accession>
<evidence type="ECO:0000256" key="3">
    <source>
        <dbReference type="ARBA" id="ARBA00023163"/>
    </source>
</evidence>
<organism evidence="5 6">
    <name type="scientific">Trebonia kvetii</name>
    <dbReference type="NCBI Taxonomy" id="2480626"/>
    <lineage>
        <taxon>Bacteria</taxon>
        <taxon>Bacillati</taxon>
        <taxon>Actinomycetota</taxon>
        <taxon>Actinomycetes</taxon>
        <taxon>Streptosporangiales</taxon>
        <taxon>Treboniaceae</taxon>
        <taxon>Trebonia</taxon>
    </lineage>
</organism>
<dbReference type="EMBL" id="RPFW01000001">
    <property type="protein sequence ID" value="TVZ06806.1"/>
    <property type="molecule type" value="Genomic_DNA"/>
</dbReference>
<keyword evidence="1" id="KW-0805">Transcription regulation</keyword>
<reference evidence="5 6" key="1">
    <citation type="submission" date="2018-11" db="EMBL/GenBank/DDBJ databases">
        <title>Trebonia kvetii gen.nov., sp.nov., a novel acidophilic actinobacterium, and proposal of the new actinobacterial family Treboniaceae fam. nov.</title>
        <authorList>
            <person name="Rapoport D."/>
            <person name="Sagova-Mareckova M."/>
            <person name="Sedlacek I."/>
            <person name="Provaznik J."/>
            <person name="Kralova S."/>
            <person name="Pavlinic D."/>
            <person name="Benes V."/>
            <person name="Kopecky J."/>
        </authorList>
    </citation>
    <scope>NUCLEOTIDE SEQUENCE [LARGE SCALE GENOMIC DNA]</scope>
    <source>
        <strain evidence="5 6">15Tr583</strain>
    </source>
</reference>
<dbReference type="SMART" id="SM00421">
    <property type="entry name" value="HTH_LUXR"/>
    <property type="match status" value="1"/>
</dbReference>
<gene>
    <name evidence="5" type="ORF">EAS64_05500</name>
</gene>
<dbReference type="PROSITE" id="PS50043">
    <property type="entry name" value="HTH_LUXR_2"/>
    <property type="match status" value="1"/>
</dbReference>
<comment type="caution">
    <text evidence="5">The sequence shown here is derived from an EMBL/GenBank/DDBJ whole genome shotgun (WGS) entry which is preliminary data.</text>
</comment>
<dbReference type="InterPro" id="IPR016032">
    <property type="entry name" value="Sig_transdc_resp-reg_C-effctor"/>
</dbReference>
<dbReference type="PANTHER" id="PTHR44688:SF16">
    <property type="entry name" value="DNA-BINDING TRANSCRIPTIONAL ACTIVATOR DEVR_DOSR"/>
    <property type="match status" value="1"/>
</dbReference>
<evidence type="ECO:0000313" key="5">
    <source>
        <dbReference type="EMBL" id="TVZ06806.1"/>
    </source>
</evidence>
<dbReference type="AlphaFoldDB" id="A0A6P2C8X7"/>
<dbReference type="PANTHER" id="PTHR44688">
    <property type="entry name" value="DNA-BINDING TRANSCRIPTIONAL ACTIVATOR DEVR_DOSR"/>
    <property type="match status" value="1"/>
</dbReference>
<keyword evidence="2" id="KW-0238">DNA-binding</keyword>
<keyword evidence="3" id="KW-0804">Transcription</keyword>
<dbReference type="Proteomes" id="UP000460272">
    <property type="component" value="Unassembled WGS sequence"/>
</dbReference>
<name>A0A6P2C8X7_9ACTN</name>
<evidence type="ECO:0000256" key="2">
    <source>
        <dbReference type="ARBA" id="ARBA00023125"/>
    </source>
</evidence>
<dbReference type="PROSITE" id="PS00622">
    <property type="entry name" value="HTH_LUXR_1"/>
    <property type="match status" value="1"/>
</dbReference>
<dbReference type="Pfam" id="PF00196">
    <property type="entry name" value="GerE"/>
    <property type="match status" value="1"/>
</dbReference>
<dbReference type="PRINTS" id="PR00038">
    <property type="entry name" value="HTHLUXR"/>
</dbReference>
<proteinExistence type="predicted"/>
<dbReference type="GO" id="GO:0003677">
    <property type="term" value="F:DNA binding"/>
    <property type="evidence" value="ECO:0007669"/>
    <property type="project" value="UniProtKB-KW"/>
</dbReference>
<dbReference type="RefSeq" id="WP_145851560.1">
    <property type="nucleotide sequence ID" value="NZ_RPFW01000001.1"/>
</dbReference>
<dbReference type="OrthoDB" id="134933at2"/>
<protein>
    <submittedName>
        <fullName evidence="5">LuxR family transcriptional regulator</fullName>
    </submittedName>
</protein>
<dbReference type="CDD" id="cd06170">
    <property type="entry name" value="LuxR_C_like"/>
    <property type="match status" value="1"/>
</dbReference>
<evidence type="ECO:0000313" key="6">
    <source>
        <dbReference type="Proteomes" id="UP000460272"/>
    </source>
</evidence>
<dbReference type="GO" id="GO:0006355">
    <property type="term" value="P:regulation of DNA-templated transcription"/>
    <property type="evidence" value="ECO:0007669"/>
    <property type="project" value="InterPro"/>
</dbReference>
<dbReference type="Gene3D" id="1.10.10.10">
    <property type="entry name" value="Winged helix-like DNA-binding domain superfamily/Winged helix DNA-binding domain"/>
    <property type="match status" value="1"/>
</dbReference>
<dbReference type="SUPFAM" id="SSF46894">
    <property type="entry name" value="C-terminal effector domain of the bipartite response regulators"/>
    <property type="match status" value="1"/>
</dbReference>
<dbReference type="InterPro" id="IPR000792">
    <property type="entry name" value="Tscrpt_reg_LuxR_C"/>
</dbReference>
<evidence type="ECO:0000256" key="1">
    <source>
        <dbReference type="ARBA" id="ARBA00023015"/>
    </source>
</evidence>
<feature type="domain" description="HTH luxR-type" evidence="4">
    <location>
        <begin position="171"/>
        <end position="235"/>
    </location>
</feature>
<dbReference type="InterPro" id="IPR036388">
    <property type="entry name" value="WH-like_DNA-bd_sf"/>
</dbReference>